<keyword evidence="2" id="KW-1185">Reference proteome</keyword>
<evidence type="ECO:0000313" key="2">
    <source>
        <dbReference type="Proteomes" id="UP001172386"/>
    </source>
</evidence>
<reference evidence="1" key="1">
    <citation type="submission" date="2022-10" db="EMBL/GenBank/DDBJ databases">
        <title>Culturing micro-colonial fungi from biological soil crusts in the Mojave desert and describing Neophaeococcomyces mojavensis, and introducing the new genera and species Taxawa tesnikishii.</title>
        <authorList>
            <person name="Kurbessoian T."/>
            <person name="Stajich J.E."/>
        </authorList>
    </citation>
    <scope>NUCLEOTIDE SEQUENCE</scope>
    <source>
        <strain evidence="1">JES_112</strain>
    </source>
</reference>
<dbReference type="EMBL" id="JAPDRQ010000303">
    <property type="protein sequence ID" value="KAJ9650840.1"/>
    <property type="molecule type" value="Genomic_DNA"/>
</dbReference>
<name>A0ACC2ZTG7_9EURO</name>
<protein>
    <submittedName>
        <fullName evidence="1">Uncharacterized protein</fullName>
    </submittedName>
</protein>
<comment type="caution">
    <text evidence="1">The sequence shown here is derived from an EMBL/GenBank/DDBJ whole genome shotgun (WGS) entry which is preliminary data.</text>
</comment>
<accession>A0ACC2ZTG7</accession>
<proteinExistence type="predicted"/>
<organism evidence="1 2">
    <name type="scientific">Neophaeococcomyces mojaviensis</name>
    <dbReference type="NCBI Taxonomy" id="3383035"/>
    <lineage>
        <taxon>Eukaryota</taxon>
        <taxon>Fungi</taxon>
        <taxon>Dikarya</taxon>
        <taxon>Ascomycota</taxon>
        <taxon>Pezizomycotina</taxon>
        <taxon>Eurotiomycetes</taxon>
        <taxon>Chaetothyriomycetidae</taxon>
        <taxon>Chaetothyriales</taxon>
        <taxon>Chaetothyriales incertae sedis</taxon>
        <taxon>Neophaeococcomyces</taxon>
    </lineage>
</organism>
<dbReference type="Proteomes" id="UP001172386">
    <property type="component" value="Unassembled WGS sequence"/>
</dbReference>
<evidence type="ECO:0000313" key="1">
    <source>
        <dbReference type="EMBL" id="KAJ9650840.1"/>
    </source>
</evidence>
<gene>
    <name evidence="1" type="ORF">H2198_009857</name>
</gene>
<sequence length="265" mass="29711">MADWPRPYRRGRFSKEAIQHDMRTSIRFILSALCLGLLSGCASGPEEHASSREITSAFVADDGQLYLLPRYDEPMRFNAAPFREYRALMDSPLRDAVACAQMYFHEDWRDPANKAKVHGSYALLLRPEQVTPEQAAQIKLERIEVLPREAKYVDERARYYLPQDRSRYALAFDRACNLSKKGGSYYSALFEGDGERVKLPDATALAEKGKLAQPINARAQRILPEREDKPGVGSAAGKVLGAALTPVAVPVFVLSLPFLGPDHWK</sequence>